<dbReference type="InterPro" id="IPR029041">
    <property type="entry name" value="FAD-linked_oxidoreductase-like"/>
</dbReference>
<comment type="pathway">
    <text evidence="10">Amino-acid biosynthesis; L-methionine biosynthesis via de novo pathway.</text>
</comment>
<dbReference type="InterPro" id="IPR003171">
    <property type="entry name" value="Mehydrof_redctse-like"/>
</dbReference>
<evidence type="ECO:0000313" key="14">
    <source>
        <dbReference type="Proteomes" id="UP000318626"/>
    </source>
</evidence>
<evidence type="ECO:0000256" key="2">
    <source>
        <dbReference type="ARBA" id="ARBA00004777"/>
    </source>
</evidence>
<evidence type="ECO:0000256" key="11">
    <source>
        <dbReference type="ARBA" id="ARBA00048628"/>
    </source>
</evidence>
<dbReference type="GO" id="GO:0071949">
    <property type="term" value="F:FAD binding"/>
    <property type="evidence" value="ECO:0007669"/>
    <property type="project" value="TreeGrafter"/>
</dbReference>
<evidence type="ECO:0000256" key="3">
    <source>
        <dbReference type="ARBA" id="ARBA00006743"/>
    </source>
</evidence>
<evidence type="ECO:0000256" key="8">
    <source>
        <dbReference type="ARBA" id="ARBA00023027"/>
    </source>
</evidence>
<reference evidence="14" key="1">
    <citation type="submission" date="2019-02" db="EMBL/GenBank/DDBJ databases">
        <title>Deep-cultivation of Planctomycetes and their phenomic and genomic characterization uncovers novel biology.</title>
        <authorList>
            <person name="Wiegand S."/>
            <person name="Jogler M."/>
            <person name="Boedeker C."/>
            <person name="Pinto D."/>
            <person name="Vollmers J."/>
            <person name="Rivas-Marin E."/>
            <person name="Kohn T."/>
            <person name="Peeters S.H."/>
            <person name="Heuer A."/>
            <person name="Rast P."/>
            <person name="Oberbeckmann S."/>
            <person name="Bunk B."/>
            <person name="Jeske O."/>
            <person name="Meyerdierks A."/>
            <person name="Storesund J.E."/>
            <person name="Kallscheuer N."/>
            <person name="Luecker S."/>
            <person name="Lage O.M."/>
            <person name="Pohl T."/>
            <person name="Merkel B.J."/>
            <person name="Hornburger P."/>
            <person name="Mueller R.-W."/>
            <person name="Bruemmer F."/>
            <person name="Labrenz M."/>
            <person name="Spormann A.M."/>
            <person name="Op den Camp H."/>
            <person name="Overmann J."/>
            <person name="Amann R."/>
            <person name="Jetten M.S.M."/>
            <person name="Mascher T."/>
            <person name="Medema M.H."/>
            <person name="Devos D.P."/>
            <person name="Kaster A.-K."/>
            <person name="Ovreas L."/>
            <person name="Rohde M."/>
            <person name="Galperin M.Y."/>
            <person name="Jogler C."/>
        </authorList>
    </citation>
    <scope>NUCLEOTIDE SEQUENCE [LARGE SCALE GENOMIC DNA]</scope>
    <source>
        <strain evidence="14">Pan97</strain>
    </source>
</reference>
<dbReference type="GO" id="GO:0009086">
    <property type="term" value="P:methionine biosynthetic process"/>
    <property type="evidence" value="ECO:0007669"/>
    <property type="project" value="UniProtKB-KW"/>
</dbReference>
<evidence type="ECO:0000256" key="9">
    <source>
        <dbReference type="ARBA" id="ARBA00023167"/>
    </source>
</evidence>
<evidence type="ECO:0000256" key="6">
    <source>
        <dbReference type="ARBA" id="ARBA00022827"/>
    </source>
</evidence>
<dbReference type="GO" id="GO:0035999">
    <property type="term" value="P:tetrahydrofolate interconversion"/>
    <property type="evidence" value="ECO:0007669"/>
    <property type="project" value="UniProtKB-UniPathway"/>
</dbReference>
<evidence type="ECO:0000256" key="10">
    <source>
        <dbReference type="ARBA" id="ARBA00034478"/>
    </source>
</evidence>
<dbReference type="NCBIfam" id="TIGR00676">
    <property type="entry name" value="fadh2"/>
    <property type="match status" value="1"/>
</dbReference>
<accession>A0A518C5E3</accession>
<evidence type="ECO:0000256" key="12">
    <source>
        <dbReference type="RuleBase" id="RU003862"/>
    </source>
</evidence>
<comment type="similarity">
    <text evidence="3 12">Belongs to the methylenetetrahydrofolate reductase family.</text>
</comment>
<dbReference type="PANTHER" id="PTHR45754">
    <property type="entry name" value="METHYLENETETRAHYDROFOLATE REDUCTASE"/>
    <property type="match status" value="1"/>
</dbReference>
<dbReference type="Pfam" id="PF02219">
    <property type="entry name" value="MTHFR"/>
    <property type="match status" value="1"/>
</dbReference>
<dbReference type="AlphaFoldDB" id="A0A518C5E3"/>
<comment type="pathway">
    <text evidence="2 12">One-carbon metabolism; tetrahydrofolate interconversion.</text>
</comment>
<dbReference type="SUPFAM" id="SSF51730">
    <property type="entry name" value="FAD-linked oxidoreductase"/>
    <property type="match status" value="1"/>
</dbReference>
<name>A0A518C5E3_9BACT</name>
<dbReference type="EMBL" id="CP036289">
    <property type="protein sequence ID" value="QDU74447.1"/>
    <property type="molecule type" value="Genomic_DNA"/>
</dbReference>
<dbReference type="PANTHER" id="PTHR45754:SF3">
    <property type="entry name" value="METHYLENETETRAHYDROFOLATE REDUCTASE (NADPH)"/>
    <property type="match status" value="1"/>
</dbReference>
<evidence type="ECO:0000256" key="4">
    <source>
        <dbReference type="ARBA" id="ARBA00022605"/>
    </source>
</evidence>
<dbReference type="EC" id="1.5.1.54" evidence="12"/>
<dbReference type="RefSeq" id="WP_144971410.1">
    <property type="nucleotide sequence ID" value="NZ_CP036289.1"/>
</dbReference>
<dbReference type="Gene3D" id="3.20.20.220">
    <property type="match status" value="1"/>
</dbReference>
<proteinExistence type="inferred from homology"/>
<keyword evidence="8" id="KW-0520">NAD</keyword>
<keyword evidence="5 12" id="KW-0285">Flavoprotein</keyword>
<evidence type="ECO:0000313" key="13">
    <source>
        <dbReference type="EMBL" id="QDU74447.1"/>
    </source>
</evidence>
<dbReference type="CDD" id="cd00537">
    <property type="entry name" value="MTHFR"/>
    <property type="match status" value="1"/>
</dbReference>
<evidence type="ECO:0000256" key="1">
    <source>
        <dbReference type="ARBA" id="ARBA00001974"/>
    </source>
</evidence>
<keyword evidence="7 12" id="KW-0560">Oxidoreductase</keyword>
<dbReference type="UniPathway" id="UPA00193"/>
<keyword evidence="9" id="KW-0486">Methionine biosynthesis</keyword>
<organism evidence="13 14">
    <name type="scientific">Bremerella volcania</name>
    <dbReference type="NCBI Taxonomy" id="2527984"/>
    <lineage>
        <taxon>Bacteria</taxon>
        <taxon>Pseudomonadati</taxon>
        <taxon>Planctomycetota</taxon>
        <taxon>Planctomycetia</taxon>
        <taxon>Pirellulales</taxon>
        <taxon>Pirellulaceae</taxon>
        <taxon>Bremerella</taxon>
    </lineage>
</organism>
<dbReference type="GO" id="GO:0005829">
    <property type="term" value="C:cytosol"/>
    <property type="evidence" value="ECO:0007669"/>
    <property type="project" value="InterPro"/>
</dbReference>
<sequence length="298" mass="32958">MLSDFYKPGQLPISFELYPPKTDKGVRSLMLQVERLMKHKPAYITCTYGAGGSTRGKTLEIVEKVKTLFQVPVAAHLTVVGSSVADLRSFLAEAERRGVDYIVALRGDPPQGETKFKPNPKGLRYANELVELINDEFNELGVLVAGYPETHQEAPSPEVDLENLKRKVDAGAQVIVSQLFFRNSDFYSWRERCEKAGITVPIVPGIFPINSLAQISKIAKMCGAGIPKKLYEKLNQKPDDPEWHKRVGTAYASQQVNDLADNGVPGFHFYVLNQAEATGKILTALKEHMAKKKSGSPA</sequence>
<keyword evidence="4" id="KW-0028">Amino-acid biosynthesis</keyword>
<keyword evidence="14" id="KW-1185">Reference proteome</keyword>
<dbReference type="GO" id="GO:0106312">
    <property type="term" value="F:methylenetetrahydrofolate reductase (NADH) activity"/>
    <property type="evidence" value="ECO:0007669"/>
    <property type="project" value="UniProtKB-EC"/>
</dbReference>
<dbReference type="InterPro" id="IPR004620">
    <property type="entry name" value="MTHF_reductase_bac"/>
</dbReference>
<comment type="catalytic activity">
    <reaction evidence="11">
        <text>(6S)-5-methyl-5,6,7,8-tetrahydrofolate + NAD(+) = (6R)-5,10-methylene-5,6,7,8-tetrahydrofolate + NADH + H(+)</text>
        <dbReference type="Rhea" id="RHEA:19821"/>
        <dbReference type="ChEBI" id="CHEBI:15378"/>
        <dbReference type="ChEBI" id="CHEBI:15636"/>
        <dbReference type="ChEBI" id="CHEBI:18608"/>
        <dbReference type="ChEBI" id="CHEBI:57540"/>
        <dbReference type="ChEBI" id="CHEBI:57945"/>
        <dbReference type="EC" id="1.5.1.54"/>
    </reaction>
    <physiologicalReaction direction="right-to-left" evidence="11">
        <dbReference type="Rhea" id="RHEA:19823"/>
    </physiologicalReaction>
</comment>
<evidence type="ECO:0000256" key="7">
    <source>
        <dbReference type="ARBA" id="ARBA00023002"/>
    </source>
</evidence>
<keyword evidence="6 12" id="KW-0274">FAD</keyword>
<comment type="cofactor">
    <cofactor evidence="1 12">
        <name>FAD</name>
        <dbReference type="ChEBI" id="CHEBI:57692"/>
    </cofactor>
</comment>
<evidence type="ECO:0000256" key="5">
    <source>
        <dbReference type="ARBA" id="ARBA00022630"/>
    </source>
</evidence>
<gene>
    <name evidence="13" type="primary">metF</name>
    <name evidence="13" type="ORF">Pan97_14540</name>
</gene>
<dbReference type="OrthoDB" id="9812555at2"/>
<dbReference type="KEGG" id="bvo:Pan97_14540"/>
<dbReference type="Proteomes" id="UP000318626">
    <property type="component" value="Chromosome"/>
</dbReference>
<protein>
    <recommendedName>
        <fullName evidence="12">Methylenetetrahydrofolate reductase</fullName>
        <ecNumber evidence="12">1.5.1.54</ecNumber>
    </recommendedName>
</protein>